<feature type="transmembrane region" description="Helical" evidence="1">
    <location>
        <begin position="153"/>
        <end position="175"/>
    </location>
</feature>
<evidence type="ECO:0000313" key="3">
    <source>
        <dbReference type="Proteomes" id="UP001378188"/>
    </source>
</evidence>
<accession>A0AAW9RSD0</accession>
<feature type="transmembrane region" description="Helical" evidence="1">
    <location>
        <begin position="244"/>
        <end position="274"/>
    </location>
</feature>
<evidence type="ECO:0000313" key="2">
    <source>
        <dbReference type="EMBL" id="MEJ8573248.1"/>
    </source>
</evidence>
<dbReference type="EMBL" id="JAZHOF010000007">
    <property type="protein sequence ID" value="MEJ8573248.1"/>
    <property type="molecule type" value="Genomic_DNA"/>
</dbReference>
<reference evidence="2 3" key="1">
    <citation type="submission" date="2024-02" db="EMBL/GenBank/DDBJ databases">
        <title>Genome analysis and characterization of Microbaculum marinisediminis sp. nov., isolated from marine sediment.</title>
        <authorList>
            <person name="Du Z.-J."/>
            <person name="Ye Y.-Q."/>
            <person name="Zhang Z.-R."/>
            <person name="Yuan S.-M."/>
            <person name="Zhang X.-Y."/>
        </authorList>
    </citation>
    <scope>NUCLEOTIDE SEQUENCE [LARGE SCALE GENOMIC DNA]</scope>
    <source>
        <strain evidence="2 3">SDUM1044001</strain>
    </source>
</reference>
<proteinExistence type="predicted"/>
<comment type="caution">
    <text evidence="2">The sequence shown here is derived from an EMBL/GenBank/DDBJ whole genome shotgun (WGS) entry which is preliminary data.</text>
</comment>
<dbReference type="AlphaFoldDB" id="A0AAW9RSD0"/>
<evidence type="ECO:0000256" key="1">
    <source>
        <dbReference type="SAM" id="Phobius"/>
    </source>
</evidence>
<dbReference type="InterPro" id="IPR018688">
    <property type="entry name" value="PpoB2-like"/>
</dbReference>
<feature type="transmembrane region" description="Helical" evidence="1">
    <location>
        <begin position="79"/>
        <end position="101"/>
    </location>
</feature>
<keyword evidence="1" id="KW-1133">Transmembrane helix</keyword>
<name>A0AAW9RSD0_9HYPH</name>
<dbReference type="Pfam" id="PF09948">
    <property type="entry name" value="PpoB2"/>
    <property type="match status" value="1"/>
</dbReference>
<keyword evidence="1" id="KW-0812">Transmembrane</keyword>
<feature type="transmembrane region" description="Helical" evidence="1">
    <location>
        <begin position="113"/>
        <end position="132"/>
    </location>
</feature>
<sequence>MTADSGNLRHLTGPAAALAAASANPRRIAWIVLASMVVVAWLYLAVLSTAAGLGGTFGALGPGMSVLDRLLSLSDAGSAAFAILASNGWLATLIAVCATSPADWSAGDAALHASMWLTMGVAMMLPTAAPMLRTYAEIADTAAAKGRRIVSPLVLAAGYLTVWSAFALAATLLEWTFGVTGALSGNGAMLTGGLAVAVLLVAGMYQFTRQKAACLVKCAHPFPFLFANWTEHVRGVYAIGIRQGLYCLACCWALMLVMFAVGVMNIVWIALLAAVMTAEKLIGRRWFSHLVGVVLLVWAAVVALGLPGGIV</sequence>
<dbReference type="Proteomes" id="UP001378188">
    <property type="component" value="Unassembled WGS sequence"/>
</dbReference>
<feature type="transmembrane region" description="Helical" evidence="1">
    <location>
        <begin position="286"/>
        <end position="306"/>
    </location>
</feature>
<organism evidence="2 3">
    <name type="scientific">Microbaculum marinum</name>
    <dbReference type="NCBI Taxonomy" id="1764581"/>
    <lineage>
        <taxon>Bacteria</taxon>
        <taxon>Pseudomonadati</taxon>
        <taxon>Pseudomonadota</taxon>
        <taxon>Alphaproteobacteria</taxon>
        <taxon>Hyphomicrobiales</taxon>
        <taxon>Tepidamorphaceae</taxon>
        <taxon>Microbaculum</taxon>
    </lineage>
</organism>
<gene>
    <name evidence="2" type="ORF">V3328_17280</name>
</gene>
<feature type="transmembrane region" description="Helical" evidence="1">
    <location>
        <begin position="187"/>
        <end position="207"/>
    </location>
</feature>
<keyword evidence="1" id="KW-0472">Membrane</keyword>
<keyword evidence="3" id="KW-1185">Reference proteome</keyword>
<protein>
    <submittedName>
        <fullName evidence="2">DUF2182 domain-containing protein</fullName>
    </submittedName>
</protein>
<feature type="transmembrane region" description="Helical" evidence="1">
    <location>
        <begin position="28"/>
        <end position="44"/>
    </location>
</feature>
<dbReference type="RefSeq" id="WP_340330948.1">
    <property type="nucleotide sequence ID" value="NZ_JAZHOF010000007.1"/>
</dbReference>
<feature type="transmembrane region" description="Helical" evidence="1">
    <location>
        <begin position="50"/>
        <end position="67"/>
    </location>
</feature>